<comment type="pathway">
    <text evidence="2 14 15">Porphyrin-containing compound metabolism; protoporphyrin-IX biosynthesis; protoporphyrin-IX from protoporphyrinogen-IX: step 1/1.</text>
</comment>
<dbReference type="RefSeq" id="WP_097069812.1">
    <property type="nucleotide sequence ID" value="NZ_OBMT01000005.1"/>
</dbReference>
<dbReference type="AlphaFoldDB" id="A0A285SFJ0"/>
<protein>
    <recommendedName>
        <fullName evidence="4 14">Protoporphyrinogen IX oxidase</fullName>
        <shortName evidence="14">PPO</shortName>
        <ecNumber evidence="14 15">1.3.99.-</ecNumber>
    </recommendedName>
</protein>
<comment type="similarity">
    <text evidence="3 14 15">Belongs to the HemJ family.</text>
</comment>
<feature type="transmembrane region" description="Helical" evidence="14">
    <location>
        <begin position="105"/>
        <end position="124"/>
    </location>
</feature>
<keyword evidence="10 14" id="KW-0560">Oxidoreductase</keyword>
<dbReference type="Proteomes" id="UP000219111">
    <property type="component" value="Unassembled WGS sequence"/>
</dbReference>
<dbReference type="InterPro" id="IPR005265">
    <property type="entry name" value="HemJ-like"/>
</dbReference>
<evidence type="ECO:0000256" key="7">
    <source>
        <dbReference type="ARBA" id="ARBA00022692"/>
    </source>
</evidence>
<dbReference type="EMBL" id="OBMT01000005">
    <property type="protein sequence ID" value="SOC06521.1"/>
    <property type="molecule type" value="Genomic_DNA"/>
</dbReference>
<evidence type="ECO:0000256" key="2">
    <source>
        <dbReference type="ARBA" id="ARBA00005073"/>
    </source>
</evidence>
<keyword evidence="5 14" id="KW-1003">Cell membrane</keyword>
<evidence type="ECO:0000256" key="10">
    <source>
        <dbReference type="ARBA" id="ARBA00023002"/>
    </source>
</evidence>
<feature type="binding site" description="axial binding residue" evidence="14">
    <location>
        <position position="110"/>
    </location>
    <ligand>
        <name>heme</name>
        <dbReference type="ChEBI" id="CHEBI:30413"/>
    </ligand>
    <ligandPart>
        <name>Fe</name>
        <dbReference type="ChEBI" id="CHEBI:18248"/>
    </ligandPart>
</feature>
<keyword evidence="17" id="KW-1185">Reference proteome</keyword>
<dbReference type="GO" id="GO:0046872">
    <property type="term" value="F:metal ion binding"/>
    <property type="evidence" value="ECO:0007669"/>
    <property type="project" value="UniProtKB-UniRule"/>
</dbReference>
<feature type="transmembrane region" description="Helical" evidence="14">
    <location>
        <begin position="145"/>
        <end position="163"/>
    </location>
</feature>
<evidence type="ECO:0000256" key="5">
    <source>
        <dbReference type="ARBA" id="ARBA00022475"/>
    </source>
</evidence>
<dbReference type="GO" id="GO:0070818">
    <property type="term" value="F:protoporphyrinogen oxidase activity"/>
    <property type="evidence" value="ECO:0007669"/>
    <property type="project" value="UniProtKB-UniRule"/>
</dbReference>
<evidence type="ECO:0000256" key="1">
    <source>
        <dbReference type="ARBA" id="ARBA00004651"/>
    </source>
</evidence>
<evidence type="ECO:0000256" key="9">
    <source>
        <dbReference type="ARBA" id="ARBA00022989"/>
    </source>
</evidence>
<evidence type="ECO:0000256" key="13">
    <source>
        <dbReference type="ARBA" id="ARBA00048390"/>
    </source>
</evidence>
<gene>
    <name evidence="16" type="ORF">SAMN05877831_10539</name>
</gene>
<evidence type="ECO:0000256" key="4">
    <source>
        <dbReference type="ARBA" id="ARBA00017504"/>
    </source>
</evidence>
<comment type="function">
    <text evidence="14 15">Catalyzes the oxidation of protoporphyrinogen IX to protoporphyrin IX.</text>
</comment>
<evidence type="ECO:0000313" key="17">
    <source>
        <dbReference type="Proteomes" id="UP000219111"/>
    </source>
</evidence>
<comment type="subcellular location">
    <subcellularLocation>
        <location evidence="1 14">Cell membrane</location>
        <topology evidence="1 14">Multi-pass membrane protein</topology>
    </subcellularLocation>
</comment>
<evidence type="ECO:0000256" key="15">
    <source>
        <dbReference type="PIRNR" id="PIRNR004638"/>
    </source>
</evidence>
<dbReference type="UniPathway" id="UPA00251">
    <property type="reaction ID" value="UER00324"/>
</dbReference>
<comment type="subunit">
    <text evidence="14">Homodimer.</text>
</comment>
<dbReference type="EC" id="1.3.99.-" evidence="14 15"/>
<dbReference type="Pfam" id="PF03653">
    <property type="entry name" value="UPF0093"/>
    <property type="match status" value="1"/>
</dbReference>
<dbReference type="OrthoDB" id="9800824at2"/>
<feature type="transmembrane region" description="Helical" evidence="14">
    <location>
        <begin position="20"/>
        <end position="41"/>
    </location>
</feature>
<evidence type="ECO:0000256" key="11">
    <source>
        <dbReference type="ARBA" id="ARBA00023004"/>
    </source>
</evidence>
<dbReference type="PIRSF" id="PIRSF004638">
    <property type="entry name" value="UCP004638"/>
    <property type="match status" value="1"/>
</dbReference>
<comment type="catalytic activity">
    <reaction evidence="13 14 15">
        <text>protoporphyrinogen IX + 3 A = protoporphyrin IX + 3 AH2</text>
        <dbReference type="Rhea" id="RHEA:62000"/>
        <dbReference type="ChEBI" id="CHEBI:13193"/>
        <dbReference type="ChEBI" id="CHEBI:17499"/>
        <dbReference type="ChEBI" id="CHEBI:57306"/>
        <dbReference type="ChEBI" id="CHEBI:57307"/>
    </reaction>
</comment>
<reference evidence="17" key="1">
    <citation type="submission" date="2017-08" db="EMBL/GenBank/DDBJ databases">
        <authorList>
            <person name="Varghese N."/>
            <person name="Submissions S."/>
        </authorList>
    </citation>
    <scope>NUCLEOTIDE SEQUENCE [LARGE SCALE GENOMIC DNA]</scope>
    <source>
        <strain evidence="17">JA276</strain>
    </source>
</reference>
<dbReference type="PANTHER" id="PTHR40255:SF1">
    <property type="entry name" value="PROTOPORPHYRINOGEN IX OXIDASE"/>
    <property type="match status" value="1"/>
</dbReference>
<sequence>MEALVTDLLATLGDTLWDGYLWIKALHVMSVLAWMAGLFYLPRLYVYHVEGLKKQGVVRGSEMDLLFQHQERLLLKAIMNPAAVSTWFFGLCLVFTPGIVDWSMAWPWAKGFSVIAMTVFHLFLGRARLKFVDGTNDLAGRQWRMMNEIPTLLMVLIVLSVILKF</sequence>
<evidence type="ECO:0000256" key="14">
    <source>
        <dbReference type="HAMAP-Rule" id="MF_02239"/>
    </source>
</evidence>
<name>A0A285SFJ0_9RHOB</name>
<keyword evidence="6 14" id="KW-0349">Heme</keyword>
<evidence type="ECO:0000256" key="12">
    <source>
        <dbReference type="ARBA" id="ARBA00023136"/>
    </source>
</evidence>
<keyword evidence="7 14" id="KW-0812">Transmembrane</keyword>
<feature type="transmembrane region" description="Helical" evidence="14">
    <location>
        <begin position="73"/>
        <end position="99"/>
    </location>
</feature>
<evidence type="ECO:0000256" key="6">
    <source>
        <dbReference type="ARBA" id="ARBA00022617"/>
    </source>
</evidence>
<keyword evidence="8 14" id="KW-0479">Metal-binding</keyword>
<evidence type="ECO:0000313" key="16">
    <source>
        <dbReference type="EMBL" id="SOC06521.1"/>
    </source>
</evidence>
<evidence type="ECO:0000256" key="8">
    <source>
        <dbReference type="ARBA" id="ARBA00022723"/>
    </source>
</evidence>
<keyword evidence="12 14" id="KW-0472">Membrane</keyword>
<organism evidence="16 17">
    <name type="scientific">Rhodobacter maris</name>
    <dbReference type="NCBI Taxonomy" id="446682"/>
    <lineage>
        <taxon>Bacteria</taxon>
        <taxon>Pseudomonadati</taxon>
        <taxon>Pseudomonadota</taxon>
        <taxon>Alphaproteobacteria</taxon>
        <taxon>Rhodobacterales</taxon>
        <taxon>Rhodobacter group</taxon>
        <taxon>Rhodobacter</taxon>
    </lineage>
</organism>
<comment type="cofactor">
    <cofactor evidence="14 15">
        <name>heme b</name>
        <dbReference type="ChEBI" id="CHEBI:60344"/>
    </cofactor>
    <text evidence="14 15">Binds 1 heme b (iron(II)-protoporphyrin IX) group per subunit.</text>
</comment>
<dbReference type="PANTHER" id="PTHR40255">
    <property type="entry name" value="UPF0093 MEMBRANE PROTEIN SLR1790"/>
    <property type="match status" value="1"/>
</dbReference>
<keyword evidence="9 14" id="KW-1133">Transmembrane helix</keyword>
<feature type="binding site" description="axial binding residue" evidence="14">
    <location>
        <position position="27"/>
    </location>
    <ligand>
        <name>heme</name>
        <dbReference type="ChEBI" id="CHEBI:30413"/>
    </ligand>
    <ligandPart>
        <name>Fe</name>
        <dbReference type="ChEBI" id="CHEBI:18248"/>
    </ligandPart>
</feature>
<evidence type="ECO:0000256" key="3">
    <source>
        <dbReference type="ARBA" id="ARBA00006501"/>
    </source>
</evidence>
<accession>A0A285SFJ0</accession>
<keyword evidence="11 14" id="KW-0408">Iron</keyword>
<dbReference type="GO" id="GO:0005886">
    <property type="term" value="C:plasma membrane"/>
    <property type="evidence" value="ECO:0007669"/>
    <property type="project" value="UniProtKB-SubCell"/>
</dbReference>
<dbReference type="GO" id="GO:0006782">
    <property type="term" value="P:protoporphyrinogen IX biosynthetic process"/>
    <property type="evidence" value="ECO:0007669"/>
    <property type="project" value="UniProtKB-UniRule"/>
</dbReference>
<dbReference type="HAMAP" id="MF_02239">
    <property type="entry name" value="HemJ"/>
    <property type="match status" value="1"/>
</dbReference>
<proteinExistence type="inferred from homology"/>